<evidence type="ECO:0000313" key="10">
    <source>
        <dbReference type="Proteomes" id="UP001054252"/>
    </source>
</evidence>
<dbReference type="SUPFAM" id="SSF103481">
    <property type="entry name" value="Multidrug resistance efflux transporter EmrE"/>
    <property type="match status" value="2"/>
</dbReference>
<feature type="transmembrane region" description="Helical" evidence="6">
    <location>
        <begin position="38"/>
        <end position="59"/>
    </location>
</feature>
<dbReference type="AlphaFoldDB" id="A0AAV5HM54"/>
<feature type="transmembrane region" description="Helical" evidence="6">
    <location>
        <begin position="7"/>
        <end position="26"/>
    </location>
</feature>
<dbReference type="Pfam" id="PF00892">
    <property type="entry name" value="EamA"/>
    <property type="match status" value="2"/>
</dbReference>
<name>A0AAV5HM54_9ROSI</name>
<dbReference type="GO" id="GO:0022857">
    <property type="term" value="F:transmembrane transporter activity"/>
    <property type="evidence" value="ECO:0007669"/>
    <property type="project" value="InterPro"/>
</dbReference>
<evidence type="ECO:0000256" key="3">
    <source>
        <dbReference type="ARBA" id="ARBA00022692"/>
    </source>
</evidence>
<feature type="region of interest" description="Disordered" evidence="7">
    <location>
        <begin position="335"/>
        <end position="355"/>
    </location>
</feature>
<comment type="subcellular location">
    <subcellularLocation>
        <location evidence="1 6">Membrane</location>
        <topology evidence="1 6">Multi-pass membrane protein</topology>
    </subcellularLocation>
</comment>
<evidence type="ECO:0000313" key="9">
    <source>
        <dbReference type="EMBL" id="GKU87830.1"/>
    </source>
</evidence>
<evidence type="ECO:0000256" key="5">
    <source>
        <dbReference type="ARBA" id="ARBA00023136"/>
    </source>
</evidence>
<dbReference type="PANTHER" id="PTHR31218">
    <property type="entry name" value="WAT1-RELATED PROTEIN"/>
    <property type="match status" value="1"/>
</dbReference>
<evidence type="ECO:0000256" key="4">
    <source>
        <dbReference type="ARBA" id="ARBA00022989"/>
    </source>
</evidence>
<dbReference type="Proteomes" id="UP001054252">
    <property type="component" value="Unassembled WGS sequence"/>
</dbReference>
<evidence type="ECO:0000259" key="8">
    <source>
        <dbReference type="Pfam" id="PF00892"/>
    </source>
</evidence>
<feature type="transmembrane region" description="Helical" evidence="6">
    <location>
        <begin position="305"/>
        <end position="324"/>
    </location>
</feature>
<dbReference type="InterPro" id="IPR030184">
    <property type="entry name" value="WAT1-related"/>
</dbReference>
<feature type="transmembrane region" description="Helical" evidence="6">
    <location>
        <begin position="134"/>
        <end position="152"/>
    </location>
</feature>
<keyword evidence="3 6" id="KW-0812">Transmembrane</keyword>
<comment type="caution">
    <text evidence="9">The sequence shown here is derived from an EMBL/GenBank/DDBJ whole genome shotgun (WGS) entry which is preliminary data.</text>
</comment>
<dbReference type="InterPro" id="IPR037185">
    <property type="entry name" value="EmrE-like"/>
</dbReference>
<evidence type="ECO:0000256" key="6">
    <source>
        <dbReference type="RuleBase" id="RU363077"/>
    </source>
</evidence>
<feature type="domain" description="EamA" evidence="8">
    <location>
        <begin position="186"/>
        <end position="324"/>
    </location>
</feature>
<feature type="transmembrane region" description="Helical" evidence="6">
    <location>
        <begin position="280"/>
        <end position="299"/>
    </location>
</feature>
<dbReference type="GO" id="GO:0016020">
    <property type="term" value="C:membrane"/>
    <property type="evidence" value="ECO:0007669"/>
    <property type="project" value="UniProtKB-SubCell"/>
</dbReference>
<feature type="transmembrane region" description="Helical" evidence="6">
    <location>
        <begin position="184"/>
        <end position="204"/>
    </location>
</feature>
<feature type="transmembrane region" description="Helical" evidence="6">
    <location>
        <begin position="252"/>
        <end position="273"/>
    </location>
</feature>
<feature type="transmembrane region" description="Helical" evidence="6">
    <location>
        <begin position="71"/>
        <end position="90"/>
    </location>
</feature>
<keyword evidence="10" id="KW-1185">Reference proteome</keyword>
<feature type="transmembrane region" description="Helical" evidence="6">
    <location>
        <begin position="96"/>
        <end position="122"/>
    </location>
</feature>
<protein>
    <recommendedName>
        <fullName evidence="6">WAT1-related protein</fullName>
    </recommendedName>
</protein>
<proteinExistence type="inferred from homology"/>
<evidence type="ECO:0000256" key="1">
    <source>
        <dbReference type="ARBA" id="ARBA00004141"/>
    </source>
</evidence>
<gene>
    <name evidence="9" type="ORF">SLEP1_g2165</name>
</gene>
<keyword evidence="4 6" id="KW-1133">Transmembrane helix</keyword>
<evidence type="ECO:0000256" key="2">
    <source>
        <dbReference type="ARBA" id="ARBA00007635"/>
    </source>
</evidence>
<keyword evidence="5 6" id="KW-0472">Membrane</keyword>
<dbReference type="EMBL" id="BPVZ01000002">
    <property type="protein sequence ID" value="GKU87830.1"/>
    <property type="molecule type" value="Genomic_DNA"/>
</dbReference>
<accession>A0AAV5HM54</accession>
<feature type="transmembrane region" description="Helical" evidence="6">
    <location>
        <begin position="216"/>
        <end position="237"/>
    </location>
</feature>
<comment type="similarity">
    <text evidence="2 6">Belongs to the drug/metabolite transporter (DMT) superfamily. Plant drug/metabolite exporter (P-DME) (TC 2.A.7.4) family.</text>
</comment>
<evidence type="ECO:0000256" key="7">
    <source>
        <dbReference type="SAM" id="MobiDB-lite"/>
    </source>
</evidence>
<feature type="domain" description="EamA" evidence="8">
    <location>
        <begin position="10"/>
        <end position="150"/>
    </location>
</feature>
<reference evidence="9 10" key="1">
    <citation type="journal article" date="2021" name="Commun. Biol.">
        <title>The genome of Shorea leprosula (Dipterocarpaceae) highlights the ecological relevance of drought in aseasonal tropical rainforests.</title>
        <authorList>
            <person name="Ng K.K.S."/>
            <person name="Kobayashi M.J."/>
            <person name="Fawcett J.A."/>
            <person name="Hatakeyama M."/>
            <person name="Paape T."/>
            <person name="Ng C.H."/>
            <person name="Ang C.C."/>
            <person name="Tnah L.H."/>
            <person name="Lee C.T."/>
            <person name="Nishiyama T."/>
            <person name="Sese J."/>
            <person name="O'Brien M.J."/>
            <person name="Copetti D."/>
            <person name="Mohd Noor M.I."/>
            <person name="Ong R.C."/>
            <person name="Putra M."/>
            <person name="Sireger I.Z."/>
            <person name="Indrioko S."/>
            <person name="Kosugi Y."/>
            <person name="Izuno A."/>
            <person name="Isagi Y."/>
            <person name="Lee S.L."/>
            <person name="Shimizu K.K."/>
        </authorList>
    </citation>
    <scope>NUCLEOTIDE SEQUENCE [LARGE SCALE GENOMIC DNA]</scope>
    <source>
        <strain evidence="9">214</strain>
    </source>
</reference>
<dbReference type="InterPro" id="IPR000620">
    <property type="entry name" value="EamA_dom"/>
</dbReference>
<organism evidence="9 10">
    <name type="scientific">Rubroshorea leprosula</name>
    <dbReference type="NCBI Taxonomy" id="152421"/>
    <lineage>
        <taxon>Eukaryota</taxon>
        <taxon>Viridiplantae</taxon>
        <taxon>Streptophyta</taxon>
        <taxon>Embryophyta</taxon>
        <taxon>Tracheophyta</taxon>
        <taxon>Spermatophyta</taxon>
        <taxon>Magnoliopsida</taxon>
        <taxon>eudicotyledons</taxon>
        <taxon>Gunneridae</taxon>
        <taxon>Pentapetalae</taxon>
        <taxon>rosids</taxon>
        <taxon>malvids</taxon>
        <taxon>Malvales</taxon>
        <taxon>Dipterocarpaceae</taxon>
        <taxon>Rubroshorea</taxon>
    </lineage>
</organism>
<sequence length="355" mass="39012">MNSPGLWKPVVVIVVVYFAFAIVNVLNKKILDKGVSPLIVVTYRQAISCVFLAPLAYFWERRSRPNLTSSILCHLFLSALLGATLLQYTFLVGLGYTSATFSCAFTNMVPAITFMLSLPFGLEKLNIKTNAGRAKIIGTLITVAGAMILTFYKGMPLGRPYRGATAAKGNQGNMMDSTKKTKNLTFGSLVLTASSIVLSCWYLLQARIGKMYPCPYSSTAFMSFFATFQSSILSLIIERDFSNWVLKGKLEIFTVTYAGIVATGLCFVGISWCVKQKGPLFTAAFNPTVQIFVAIFDFSILHAQIYFGSVLGCVLIVIGLYVLLWGKARSETEQPVLNQPQTTEETEDCNGRSQL</sequence>